<dbReference type="EMBL" id="JAUOTP010000012">
    <property type="protein sequence ID" value="MDO6416798.1"/>
    <property type="molecule type" value="Genomic_DNA"/>
</dbReference>
<evidence type="ECO:0000313" key="2">
    <source>
        <dbReference type="EMBL" id="MDO6416798.1"/>
    </source>
</evidence>
<evidence type="ECO:0000313" key="3">
    <source>
        <dbReference type="Proteomes" id="UP001169764"/>
    </source>
</evidence>
<comment type="caution">
    <text evidence="2">The sequence shown here is derived from an EMBL/GenBank/DDBJ whole genome shotgun (WGS) entry which is preliminary data.</text>
</comment>
<accession>A0ABT8YEM1</accession>
<name>A0ABT8YEM1_9SPHN</name>
<reference evidence="2" key="1">
    <citation type="submission" date="2023-07" db="EMBL/GenBank/DDBJ databases">
        <authorList>
            <person name="Kim M."/>
        </authorList>
    </citation>
    <scope>NUCLEOTIDE SEQUENCE</scope>
    <source>
        <strain evidence="2">BIUV-7</strain>
    </source>
</reference>
<sequence length="55" mass="6005">MIDIGRHDISERIDGRPRRDPAERAIGIEPVELEAEKFGAGGRAFDGIILSRTGS</sequence>
<evidence type="ECO:0000256" key="1">
    <source>
        <dbReference type="SAM" id="MobiDB-lite"/>
    </source>
</evidence>
<dbReference type="RefSeq" id="WP_303546646.1">
    <property type="nucleotide sequence ID" value="NZ_JAUOTP010000012.1"/>
</dbReference>
<protein>
    <submittedName>
        <fullName evidence="2">Uncharacterized protein</fullName>
    </submittedName>
</protein>
<organism evidence="2 3">
    <name type="scientific">Sphingomonas natans</name>
    <dbReference type="NCBI Taxonomy" id="3063330"/>
    <lineage>
        <taxon>Bacteria</taxon>
        <taxon>Pseudomonadati</taxon>
        <taxon>Pseudomonadota</taxon>
        <taxon>Alphaproteobacteria</taxon>
        <taxon>Sphingomonadales</taxon>
        <taxon>Sphingomonadaceae</taxon>
        <taxon>Sphingomonas</taxon>
    </lineage>
</organism>
<proteinExistence type="predicted"/>
<dbReference type="Proteomes" id="UP001169764">
    <property type="component" value="Unassembled WGS sequence"/>
</dbReference>
<gene>
    <name evidence="2" type="ORF">Q4F19_20615</name>
</gene>
<keyword evidence="3" id="KW-1185">Reference proteome</keyword>
<feature type="region of interest" description="Disordered" evidence="1">
    <location>
        <begin position="1"/>
        <end position="21"/>
    </location>
</feature>